<keyword evidence="1" id="KW-0175">Coiled coil</keyword>
<keyword evidence="3" id="KW-1185">Reference proteome</keyword>
<feature type="non-terminal residue" evidence="2">
    <location>
        <position position="1"/>
    </location>
</feature>
<dbReference type="AlphaFoldDB" id="A0A9D4KZK1"/>
<reference evidence="2" key="2">
    <citation type="submission" date="2020-11" db="EMBL/GenBank/DDBJ databases">
        <authorList>
            <person name="McCartney M.A."/>
            <person name="Auch B."/>
            <person name="Kono T."/>
            <person name="Mallez S."/>
            <person name="Becker A."/>
            <person name="Gohl D.M."/>
            <person name="Silverstein K.A.T."/>
            <person name="Koren S."/>
            <person name="Bechman K.B."/>
            <person name="Herman A."/>
            <person name="Abrahante J.E."/>
            <person name="Garbe J."/>
        </authorList>
    </citation>
    <scope>NUCLEOTIDE SEQUENCE</scope>
    <source>
        <strain evidence="2">Duluth1</strain>
        <tissue evidence="2">Whole animal</tissue>
    </source>
</reference>
<reference evidence="2" key="1">
    <citation type="journal article" date="2019" name="bioRxiv">
        <title>The Genome of the Zebra Mussel, Dreissena polymorpha: A Resource for Invasive Species Research.</title>
        <authorList>
            <person name="McCartney M.A."/>
            <person name="Auch B."/>
            <person name="Kono T."/>
            <person name="Mallez S."/>
            <person name="Zhang Y."/>
            <person name="Obille A."/>
            <person name="Becker A."/>
            <person name="Abrahante J.E."/>
            <person name="Garbe J."/>
            <person name="Badalamenti J.P."/>
            <person name="Herman A."/>
            <person name="Mangelson H."/>
            <person name="Liachko I."/>
            <person name="Sullivan S."/>
            <person name="Sone E.D."/>
            <person name="Koren S."/>
            <person name="Silverstein K.A.T."/>
            <person name="Beckman K.B."/>
            <person name="Gohl D.M."/>
        </authorList>
    </citation>
    <scope>NUCLEOTIDE SEQUENCE</scope>
    <source>
        <strain evidence="2">Duluth1</strain>
        <tissue evidence="2">Whole animal</tissue>
    </source>
</reference>
<evidence type="ECO:0000313" key="3">
    <source>
        <dbReference type="Proteomes" id="UP000828390"/>
    </source>
</evidence>
<dbReference type="Proteomes" id="UP000828390">
    <property type="component" value="Unassembled WGS sequence"/>
</dbReference>
<dbReference type="SUPFAM" id="SSF50494">
    <property type="entry name" value="Trypsin-like serine proteases"/>
    <property type="match status" value="1"/>
</dbReference>
<dbReference type="EMBL" id="JAIWYP010000003">
    <property type="protein sequence ID" value="KAH3848559.1"/>
    <property type="molecule type" value="Genomic_DNA"/>
</dbReference>
<name>A0A9D4KZK1_DREPO</name>
<organism evidence="2 3">
    <name type="scientific">Dreissena polymorpha</name>
    <name type="common">Zebra mussel</name>
    <name type="synonym">Mytilus polymorpha</name>
    <dbReference type="NCBI Taxonomy" id="45954"/>
    <lineage>
        <taxon>Eukaryota</taxon>
        <taxon>Metazoa</taxon>
        <taxon>Spiralia</taxon>
        <taxon>Lophotrochozoa</taxon>
        <taxon>Mollusca</taxon>
        <taxon>Bivalvia</taxon>
        <taxon>Autobranchia</taxon>
        <taxon>Heteroconchia</taxon>
        <taxon>Euheterodonta</taxon>
        <taxon>Imparidentia</taxon>
        <taxon>Neoheterodontei</taxon>
        <taxon>Myida</taxon>
        <taxon>Dreissenoidea</taxon>
        <taxon>Dreissenidae</taxon>
        <taxon>Dreissena</taxon>
    </lineage>
</organism>
<feature type="coiled-coil region" evidence="1">
    <location>
        <begin position="794"/>
        <end position="831"/>
    </location>
</feature>
<protein>
    <submittedName>
        <fullName evidence="2">Uncharacterized protein</fullName>
    </submittedName>
</protein>
<gene>
    <name evidence="2" type="ORF">DPMN_090936</name>
</gene>
<proteinExistence type="predicted"/>
<sequence>TLDHTLNYLDSNFNVKKPLFCIVDLTNKPPTSEQDFVKNYIKSKKESDVIFGLEQLEMATTYVRSGQFHRDMFAYVREFATIDKGNAGETEMELEAIAEKMDTGEAHDVGKKHTVQKSIADTSFYGTYLDRACETTKKTVAIMKKMSFEVNAYLEQTSFGTDMNWIWKPPVVPSQLRKELLSVDGVFCIGTVYNEFTIYLKPENKVGNGDTIEFMEVEDDKKGQKSDNVGDETVEQKIKQIMKQHGCHFPYALEVVRIELTAQMAVENGKTICSPWPDLQIGDCTDGSACGSMDGGIKMLDAPQKYRFGTLGCFVKDDFGNLFGLTCAHVVGSAYPNHAVFINEGEQIRRFATSSPEMTFSFAEHQSFPLVDIAAVNVEKDAHTNCNRKIKDEEGVHMAWRVCEGKQTVVPGQRVFKYGAKTGCTRGCIASADLELPMPDLPGALQPPDSYLIMIESPSDVRNGPFSDRGDSGSIVCFEKPVDNTSVIKKEHRSDLFAMSMIQAGEMTVDGHSSAQSVSFMLATGLKLLSVQLFRNRFLSLQPRFERIAGSVQWKIRDHLQAIYNLFEADIEDQIIANSVLPTKRFIVDQTSLPESTDKCRDKKGSKTRVCLCYIGGYVREPHFTESLHDSLEAFNSIPAFEECFLWDMSASALFEVDGTTIIPLAISDYFEKLLYEAFSVVAECLKLFIQSEQWGNMKTTNFDDKKFNSTHKTIGRIGAGIRAMEKETLPARFTHGSKENIGREGLLSLARIIKCLVLFTTYEKLSIPSYVTQALLVEANFEEEFTKQITPSSIDLLLEIKRIEEEIKTLEHTQKIHKDLKQDLKQVLKQKINNLLRSVIKDILSLRQNLEKEYARRASICTKMSFEINSYLKQSSFGEKIHELKESPVISPTVRQEILRTKGVYCIGTVFNQFTVYLEPDSEDEQEKNVRSEINEVMRRNACNFPWFVKKVTKRPTPFANIQYENGNIIQSHSEGIVGAFVKDHHDRKYGLTCAHLLDNSEDEQNVYIRGSDGNMNLFAKSVPDLTVRSYIIDFAALKINDDVQSLCEIAMRDEDGSKRRWEVWNAQGTNIKAYLGQMKRLQSKETAGLWFV</sequence>
<dbReference type="InterPro" id="IPR009003">
    <property type="entry name" value="Peptidase_S1_PA"/>
</dbReference>
<accession>A0A9D4KZK1</accession>
<evidence type="ECO:0000313" key="2">
    <source>
        <dbReference type="EMBL" id="KAH3848559.1"/>
    </source>
</evidence>
<comment type="caution">
    <text evidence="2">The sequence shown here is derived from an EMBL/GenBank/DDBJ whole genome shotgun (WGS) entry which is preliminary data.</text>
</comment>
<evidence type="ECO:0000256" key="1">
    <source>
        <dbReference type="SAM" id="Coils"/>
    </source>
</evidence>